<dbReference type="EMBL" id="CAAALY010001962">
    <property type="protein sequence ID" value="VEL07541.1"/>
    <property type="molecule type" value="Genomic_DNA"/>
</dbReference>
<reference evidence="2" key="1">
    <citation type="submission" date="2018-11" db="EMBL/GenBank/DDBJ databases">
        <authorList>
            <consortium name="Pathogen Informatics"/>
        </authorList>
    </citation>
    <scope>NUCLEOTIDE SEQUENCE</scope>
</reference>
<dbReference type="Proteomes" id="UP000784294">
    <property type="component" value="Unassembled WGS sequence"/>
</dbReference>
<protein>
    <submittedName>
        <fullName evidence="2">Uncharacterized protein</fullName>
    </submittedName>
</protein>
<proteinExistence type="predicted"/>
<sequence>MGFQNDATSQFANATHSNVFPTKHIGQPSSLATVSMTSGSSTIGRRFGRQSIIPAGGYGPHANLAKQPTMHGFALQTAPSYSIPLGAATTSRLGCQGLMAIYGAGGSIGPGTFGRPTLPAIWGLSLSPPCSGVPGPDEELAALGLVDGYGSISKHKHIRSRGLRTIDFTGSGTLSSGIKHRSALHAALAQEATLLVGRDNPNMLPQAPHSIARVSPTPGAWPSCTSPTGTILSSTAANLPMDLISHPYDQCPPNLAKENGFLGHHTSTSDIPIPSISVSSGKTSREDTGSGSLKATLKHRSSTSSPS</sequence>
<accession>A0A3S5BL38</accession>
<evidence type="ECO:0000256" key="1">
    <source>
        <dbReference type="SAM" id="MobiDB-lite"/>
    </source>
</evidence>
<comment type="caution">
    <text evidence="2">The sequence shown here is derived from an EMBL/GenBank/DDBJ whole genome shotgun (WGS) entry which is preliminary data.</text>
</comment>
<keyword evidence="3" id="KW-1185">Reference proteome</keyword>
<dbReference type="AlphaFoldDB" id="A0A3S5BL38"/>
<evidence type="ECO:0000313" key="2">
    <source>
        <dbReference type="EMBL" id="VEL07541.1"/>
    </source>
</evidence>
<evidence type="ECO:0000313" key="3">
    <source>
        <dbReference type="Proteomes" id="UP000784294"/>
    </source>
</evidence>
<name>A0A3S5BL38_9PLAT</name>
<organism evidence="2 3">
    <name type="scientific">Protopolystoma xenopodis</name>
    <dbReference type="NCBI Taxonomy" id="117903"/>
    <lineage>
        <taxon>Eukaryota</taxon>
        <taxon>Metazoa</taxon>
        <taxon>Spiralia</taxon>
        <taxon>Lophotrochozoa</taxon>
        <taxon>Platyhelminthes</taxon>
        <taxon>Monogenea</taxon>
        <taxon>Polyopisthocotylea</taxon>
        <taxon>Polystomatidea</taxon>
        <taxon>Polystomatidae</taxon>
        <taxon>Protopolystoma</taxon>
    </lineage>
</organism>
<feature type="compositionally biased region" description="Low complexity" evidence="1">
    <location>
        <begin position="266"/>
        <end position="280"/>
    </location>
</feature>
<gene>
    <name evidence="2" type="ORF">PXEA_LOCUS981</name>
</gene>
<feature type="region of interest" description="Disordered" evidence="1">
    <location>
        <begin position="259"/>
        <end position="307"/>
    </location>
</feature>